<dbReference type="Proteomes" id="UP000837803">
    <property type="component" value="Unassembled WGS sequence"/>
</dbReference>
<comment type="caution">
    <text evidence="1">The sequence shown here is derived from an EMBL/GenBank/DDBJ whole genome shotgun (WGS) entry which is preliminary data.</text>
</comment>
<name>A0ABM9B569_9BACT</name>
<dbReference type="InterPro" id="IPR017853">
    <property type="entry name" value="GH"/>
</dbReference>
<accession>A0ABM9B569</accession>
<reference evidence="1" key="1">
    <citation type="submission" date="2021-12" db="EMBL/GenBank/DDBJ databases">
        <authorList>
            <person name="Rodrigo-Torres L."/>
            <person name="Arahal R. D."/>
            <person name="Lucena T."/>
        </authorList>
    </citation>
    <scope>NUCLEOTIDE SEQUENCE</scope>
    <source>
        <strain evidence="1">CECT 8419</strain>
    </source>
</reference>
<evidence type="ECO:0008006" key="3">
    <source>
        <dbReference type="Google" id="ProtNLM"/>
    </source>
</evidence>
<proteinExistence type="predicted"/>
<sequence>MGGYECADHINRSGERINLLQTTEHDRRAAEDFAALAALDIRVAREGICWSAVEVAPQQFDFTEVAYRLRAAHAAGVEVMWDLCHFGYPDGLFPTHPQFLPRFVALCRAFAAFHQRVTTAVLYVVPINEISFLSWHSGDVRGTVPFATNAGWDMKWHLCRAAIQGIVALKATAPTCRIVTIEPLIRVHGHDGSDSGHIARMNNDQFQAMDIIGGRLCPELGGREEYLDLLGFNYYYNGQWTDGVVPLPWPEPEDAMRRVPLHRLLLNAYDRYRRPFFLAETGHFGTDRARWLIEVAYEIELVRQHTADFFGVCIYPIVDRPDWDDLTSYSNCGLYDLDAENNRIPHYSSIETVHRLQELWSR</sequence>
<keyword evidence="2" id="KW-1185">Reference proteome</keyword>
<dbReference type="SUPFAM" id="SSF51445">
    <property type="entry name" value="(Trans)glycosidases"/>
    <property type="match status" value="1"/>
</dbReference>
<organism evidence="1 2">
    <name type="scientific">Neolewinella maritima</name>
    <dbReference type="NCBI Taxonomy" id="1383882"/>
    <lineage>
        <taxon>Bacteria</taxon>
        <taxon>Pseudomonadati</taxon>
        <taxon>Bacteroidota</taxon>
        <taxon>Saprospiria</taxon>
        <taxon>Saprospirales</taxon>
        <taxon>Lewinellaceae</taxon>
        <taxon>Neolewinella</taxon>
    </lineage>
</organism>
<protein>
    <recommendedName>
        <fullName evidence="3">Beta-glucosidase</fullName>
    </recommendedName>
</protein>
<evidence type="ECO:0000313" key="2">
    <source>
        <dbReference type="Proteomes" id="UP000837803"/>
    </source>
</evidence>
<evidence type="ECO:0000313" key="1">
    <source>
        <dbReference type="EMBL" id="CAH1002050.1"/>
    </source>
</evidence>
<dbReference type="EMBL" id="CAKLPZ010000004">
    <property type="protein sequence ID" value="CAH1002050.1"/>
    <property type="molecule type" value="Genomic_DNA"/>
</dbReference>
<gene>
    <name evidence="1" type="ORF">LEM8419_02965</name>
</gene>
<dbReference type="Gene3D" id="3.20.20.80">
    <property type="entry name" value="Glycosidases"/>
    <property type="match status" value="1"/>
</dbReference>